<dbReference type="EMBL" id="CAAALY010026580">
    <property type="protein sequence ID" value="VEL15959.1"/>
    <property type="molecule type" value="Genomic_DNA"/>
</dbReference>
<name>A0A448WNC0_9PLAT</name>
<organism evidence="1 2">
    <name type="scientific">Protopolystoma xenopodis</name>
    <dbReference type="NCBI Taxonomy" id="117903"/>
    <lineage>
        <taxon>Eukaryota</taxon>
        <taxon>Metazoa</taxon>
        <taxon>Spiralia</taxon>
        <taxon>Lophotrochozoa</taxon>
        <taxon>Platyhelminthes</taxon>
        <taxon>Monogenea</taxon>
        <taxon>Polyopisthocotylea</taxon>
        <taxon>Polystomatidea</taxon>
        <taxon>Polystomatidae</taxon>
        <taxon>Protopolystoma</taxon>
    </lineage>
</organism>
<evidence type="ECO:0000313" key="2">
    <source>
        <dbReference type="Proteomes" id="UP000784294"/>
    </source>
</evidence>
<accession>A0A448WNC0</accession>
<dbReference type="Proteomes" id="UP000784294">
    <property type="component" value="Unassembled WGS sequence"/>
</dbReference>
<keyword evidence="2" id="KW-1185">Reference proteome</keyword>
<protein>
    <submittedName>
        <fullName evidence="1">Uncharacterized protein</fullName>
    </submittedName>
</protein>
<reference evidence="1" key="1">
    <citation type="submission" date="2018-11" db="EMBL/GenBank/DDBJ databases">
        <authorList>
            <consortium name="Pathogen Informatics"/>
        </authorList>
    </citation>
    <scope>NUCLEOTIDE SEQUENCE</scope>
</reference>
<proteinExistence type="predicted"/>
<gene>
    <name evidence="1" type="ORF">PXEA_LOCUS9399</name>
</gene>
<evidence type="ECO:0000313" key="1">
    <source>
        <dbReference type="EMBL" id="VEL15959.1"/>
    </source>
</evidence>
<comment type="caution">
    <text evidence="1">The sequence shown here is derived from an EMBL/GenBank/DDBJ whole genome shotgun (WGS) entry which is preliminary data.</text>
</comment>
<dbReference type="AlphaFoldDB" id="A0A448WNC0"/>
<sequence length="69" mass="7611">MLTCSHSSTQEVCPSYGGTEASLHLLFPLAPTISNCCSDSVPAQVHFYSMSYFSSLQKHLHCRLTEQSD</sequence>